<dbReference type="Gene3D" id="2.30.42.10">
    <property type="match status" value="1"/>
</dbReference>
<dbReference type="Proteomes" id="UP000694553">
    <property type="component" value="Unassembled WGS sequence"/>
</dbReference>
<comment type="subcellular location">
    <subcellularLocation>
        <location evidence="3">Cell projection</location>
        <location evidence="3">Lamellipodium</location>
    </subcellularLocation>
    <subcellularLocation>
        <location evidence="2">Cytoplasm</location>
        <location evidence="2">Cytoskeleton</location>
    </subcellularLocation>
    <subcellularLocation>
        <location evidence="1">Cytoplasm</location>
        <location evidence="1">Myofibril</location>
        <location evidence="1">Sarcomere</location>
        <location evidence="1">Z line</location>
    </subcellularLocation>
</comment>
<name>A0A8U7MEW7_CORMO</name>
<dbReference type="PROSITE" id="PS50106">
    <property type="entry name" value="PDZ"/>
    <property type="match status" value="1"/>
</dbReference>
<dbReference type="InterPro" id="IPR001478">
    <property type="entry name" value="PDZ"/>
</dbReference>
<dbReference type="CDD" id="cd06753">
    <property type="entry name" value="PDZ_PDLIM-like"/>
    <property type="match status" value="1"/>
</dbReference>
<evidence type="ECO:0000313" key="11">
    <source>
        <dbReference type="Proteomes" id="UP000694553"/>
    </source>
</evidence>
<dbReference type="GO" id="GO:0030036">
    <property type="term" value="P:actin cytoskeleton organization"/>
    <property type="evidence" value="ECO:0007669"/>
    <property type="project" value="TreeGrafter"/>
</dbReference>
<dbReference type="PANTHER" id="PTHR24214">
    <property type="entry name" value="PDZ AND LIM DOMAIN PROTEIN ZASP"/>
    <property type="match status" value="1"/>
</dbReference>
<evidence type="ECO:0000256" key="9">
    <source>
        <dbReference type="ARBA" id="ARBA00023273"/>
    </source>
</evidence>
<dbReference type="InterPro" id="IPR028537">
    <property type="entry name" value="PDLIM1_LIM"/>
</dbReference>
<dbReference type="GO" id="GO:0051371">
    <property type="term" value="F:muscle alpha-actinin binding"/>
    <property type="evidence" value="ECO:0007669"/>
    <property type="project" value="TreeGrafter"/>
</dbReference>
<dbReference type="Gene3D" id="2.10.110.10">
    <property type="entry name" value="Cysteine Rich Protein"/>
    <property type="match status" value="1"/>
</dbReference>
<evidence type="ECO:0000256" key="1">
    <source>
        <dbReference type="ARBA" id="ARBA00004216"/>
    </source>
</evidence>
<dbReference type="SMART" id="SM00228">
    <property type="entry name" value="PDZ"/>
    <property type="match status" value="1"/>
</dbReference>
<dbReference type="CDD" id="cd09448">
    <property type="entry name" value="LIM_CLP36"/>
    <property type="match status" value="1"/>
</dbReference>
<dbReference type="GO" id="GO:0061061">
    <property type="term" value="P:muscle structure development"/>
    <property type="evidence" value="ECO:0007669"/>
    <property type="project" value="TreeGrafter"/>
</dbReference>
<evidence type="ECO:0000256" key="4">
    <source>
        <dbReference type="ARBA" id="ARBA00022490"/>
    </source>
</evidence>
<proteinExistence type="predicted"/>
<dbReference type="FunFam" id="2.10.110.10:FF:000026">
    <property type="entry name" value="PDZ and LIM domain protein 3"/>
    <property type="match status" value="1"/>
</dbReference>
<dbReference type="GO" id="GO:0030027">
    <property type="term" value="C:lamellipodium"/>
    <property type="evidence" value="ECO:0007669"/>
    <property type="project" value="UniProtKB-SubCell"/>
</dbReference>
<protein>
    <submittedName>
        <fullName evidence="10">PDZ and LIM domain 1</fullName>
    </submittedName>
</protein>
<dbReference type="Pfam" id="PF00595">
    <property type="entry name" value="PDZ"/>
    <property type="match status" value="1"/>
</dbReference>
<sequence>MGTHRIVLSGPGPWGFRLVGGRDFEQPLAISRVTPGSKAAIANLCIGDQIIAIDGVNTDNMTHLEAQNKIKACTDELTLTVSRTEAKVWSPLVNEEGKTHPYKMNLASEPQEIRHIGSAHNRSAVPFTAATASAPRVITAQYNSPAGLYSSENIQTFNSAVETKTAPGALEPTNSRPCLDQHNQTPGNIAIDKQSEVYKMLQENQESNEPPRQSASFLVLQEILESEEKGDPTKPSGFRSVKAPTTKVASSIGNAQKLPMCDKCGSGIVGWWLGRGRQWWRHPECYVCSDCGTNLKQKGHFFVEDQIYCERHARERVIPPEGYEVVTVFPK</sequence>
<keyword evidence="7" id="KW-0440">LIM domain</keyword>
<dbReference type="InterPro" id="IPR050604">
    <property type="entry name" value="PDZ-LIM_domain"/>
</dbReference>
<dbReference type="PROSITE" id="PS00478">
    <property type="entry name" value="LIM_DOMAIN_1"/>
    <property type="match status" value="1"/>
</dbReference>
<dbReference type="SUPFAM" id="SSF57716">
    <property type="entry name" value="Glucocorticoid receptor-like (DNA-binding domain)"/>
    <property type="match status" value="1"/>
</dbReference>
<dbReference type="SMART" id="SM00735">
    <property type="entry name" value="ZM"/>
    <property type="match status" value="1"/>
</dbReference>
<dbReference type="GO" id="GO:0005912">
    <property type="term" value="C:adherens junction"/>
    <property type="evidence" value="ECO:0007669"/>
    <property type="project" value="TreeGrafter"/>
</dbReference>
<dbReference type="GO" id="GO:0046872">
    <property type="term" value="F:metal ion binding"/>
    <property type="evidence" value="ECO:0007669"/>
    <property type="project" value="UniProtKB-KW"/>
</dbReference>
<keyword evidence="8" id="KW-0206">Cytoskeleton</keyword>
<keyword evidence="9" id="KW-0966">Cell projection</keyword>
<gene>
    <name evidence="10" type="primary">PDLIM1</name>
</gene>
<dbReference type="SMART" id="SM00132">
    <property type="entry name" value="LIM"/>
    <property type="match status" value="1"/>
</dbReference>
<dbReference type="GO" id="GO:0001725">
    <property type="term" value="C:stress fiber"/>
    <property type="evidence" value="ECO:0007669"/>
    <property type="project" value="TreeGrafter"/>
</dbReference>
<evidence type="ECO:0000256" key="2">
    <source>
        <dbReference type="ARBA" id="ARBA00004245"/>
    </source>
</evidence>
<evidence type="ECO:0000256" key="6">
    <source>
        <dbReference type="ARBA" id="ARBA00022833"/>
    </source>
</evidence>
<evidence type="ECO:0000256" key="8">
    <source>
        <dbReference type="ARBA" id="ARBA00023212"/>
    </source>
</evidence>
<keyword evidence="5" id="KW-0479">Metal-binding</keyword>
<keyword evidence="11" id="KW-1185">Reference proteome</keyword>
<dbReference type="InterPro" id="IPR006643">
    <property type="entry name" value="Zasp-like_motif"/>
</dbReference>
<dbReference type="GO" id="GO:0031941">
    <property type="term" value="C:filamentous actin"/>
    <property type="evidence" value="ECO:0007669"/>
    <property type="project" value="TreeGrafter"/>
</dbReference>
<dbReference type="GO" id="GO:0007507">
    <property type="term" value="P:heart development"/>
    <property type="evidence" value="ECO:0007669"/>
    <property type="project" value="TreeGrafter"/>
</dbReference>
<dbReference type="AlphaFoldDB" id="A0A8U7MEW7"/>
<dbReference type="Pfam" id="PF15936">
    <property type="entry name" value="DUF4749"/>
    <property type="match status" value="1"/>
</dbReference>
<evidence type="ECO:0000256" key="3">
    <source>
        <dbReference type="ARBA" id="ARBA00004510"/>
    </source>
</evidence>
<dbReference type="InterPro" id="IPR001781">
    <property type="entry name" value="Znf_LIM"/>
</dbReference>
<dbReference type="Pfam" id="PF00412">
    <property type="entry name" value="LIM"/>
    <property type="match status" value="1"/>
</dbReference>
<evidence type="ECO:0000256" key="7">
    <source>
        <dbReference type="ARBA" id="ARBA00023038"/>
    </source>
</evidence>
<accession>A0A8U7MEW7</accession>
<dbReference type="GO" id="GO:0030018">
    <property type="term" value="C:Z disc"/>
    <property type="evidence" value="ECO:0007669"/>
    <property type="project" value="UniProtKB-SubCell"/>
</dbReference>
<keyword evidence="6" id="KW-0862">Zinc</keyword>
<dbReference type="GO" id="GO:0003779">
    <property type="term" value="F:actin binding"/>
    <property type="evidence" value="ECO:0007669"/>
    <property type="project" value="TreeGrafter"/>
</dbReference>
<organism evidence="10 11">
    <name type="scientific">Corvus moneduloides</name>
    <name type="common">New Caledonian crow</name>
    <dbReference type="NCBI Taxonomy" id="1196302"/>
    <lineage>
        <taxon>Eukaryota</taxon>
        <taxon>Metazoa</taxon>
        <taxon>Chordata</taxon>
        <taxon>Craniata</taxon>
        <taxon>Vertebrata</taxon>
        <taxon>Euteleostomi</taxon>
        <taxon>Archelosauria</taxon>
        <taxon>Archosauria</taxon>
        <taxon>Dinosauria</taxon>
        <taxon>Saurischia</taxon>
        <taxon>Theropoda</taxon>
        <taxon>Coelurosauria</taxon>
        <taxon>Aves</taxon>
        <taxon>Neognathae</taxon>
        <taxon>Neoaves</taxon>
        <taxon>Telluraves</taxon>
        <taxon>Australaves</taxon>
        <taxon>Passeriformes</taxon>
        <taxon>Corvoidea</taxon>
        <taxon>Corvidae</taxon>
        <taxon>Corvus</taxon>
    </lineage>
</organism>
<evidence type="ECO:0000256" key="5">
    <source>
        <dbReference type="ARBA" id="ARBA00022723"/>
    </source>
</evidence>
<keyword evidence="4" id="KW-0963">Cytoplasm</keyword>
<dbReference type="InterPro" id="IPR031847">
    <property type="entry name" value="PDLI1-4/Zasp-like_mid"/>
</dbReference>
<evidence type="ECO:0000313" key="10">
    <source>
        <dbReference type="Ensembl" id="ENSCMUP00000031191.1"/>
    </source>
</evidence>
<dbReference type="Ensembl" id="ENSCMUT00000035120.1">
    <property type="protein sequence ID" value="ENSCMUP00000031191.1"/>
    <property type="gene ID" value="ENSCMUG00000002163.2"/>
</dbReference>
<reference evidence="10" key="2">
    <citation type="submission" date="2025-08" db="UniProtKB">
        <authorList>
            <consortium name="Ensembl"/>
        </authorList>
    </citation>
    <scope>IDENTIFICATION</scope>
</reference>
<reference evidence="11" key="1">
    <citation type="submission" date="2019-10" db="EMBL/GenBank/DDBJ databases">
        <title>Corvus moneduloides (New Caledonian crow) genome, bCorMon1, primary haplotype.</title>
        <authorList>
            <person name="Rutz C."/>
            <person name="Fungtammasan C."/>
            <person name="Mountcastle J."/>
            <person name="Formenti G."/>
            <person name="Chow W."/>
            <person name="Howe K."/>
            <person name="Steele M.P."/>
            <person name="Fernandes J."/>
            <person name="Gilbert M.T.P."/>
            <person name="Fedrigo O."/>
            <person name="Jarvis E.D."/>
            <person name="Gemmell N."/>
        </authorList>
    </citation>
    <scope>NUCLEOTIDE SEQUENCE [LARGE SCALE GENOMIC DNA]</scope>
</reference>
<dbReference type="PANTHER" id="PTHR24214:SF5">
    <property type="entry name" value="PDZ AND LIM DOMAIN PROTEIN 1"/>
    <property type="match status" value="1"/>
</dbReference>
<dbReference type="OMA" id="QIYCETH"/>
<reference evidence="10" key="3">
    <citation type="submission" date="2025-09" db="UniProtKB">
        <authorList>
            <consortium name="Ensembl"/>
        </authorList>
    </citation>
    <scope>IDENTIFICATION</scope>
</reference>
<dbReference type="PROSITE" id="PS50023">
    <property type="entry name" value="LIM_DOMAIN_2"/>
    <property type="match status" value="1"/>
</dbReference>
<dbReference type="InterPro" id="IPR036034">
    <property type="entry name" value="PDZ_sf"/>
</dbReference>
<dbReference type="SUPFAM" id="SSF50156">
    <property type="entry name" value="PDZ domain-like"/>
    <property type="match status" value="1"/>
</dbReference>
<dbReference type="FunFam" id="2.30.42.10:FF:000055">
    <property type="entry name" value="PDZ and LIM domain protein 3"/>
    <property type="match status" value="1"/>
</dbReference>